<evidence type="ECO:0000313" key="1">
    <source>
        <dbReference type="EMBL" id="KIW36287.1"/>
    </source>
</evidence>
<organism evidence="1 2">
    <name type="scientific">Exophiala oligosperma</name>
    <dbReference type="NCBI Taxonomy" id="215243"/>
    <lineage>
        <taxon>Eukaryota</taxon>
        <taxon>Fungi</taxon>
        <taxon>Dikarya</taxon>
        <taxon>Ascomycota</taxon>
        <taxon>Pezizomycotina</taxon>
        <taxon>Eurotiomycetes</taxon>
        <taxon>Chaetothyriomycetidae</taxon>
        <taxon>Chaetothyriales</taxon>
        <taxon>Herpotrichiellaceae</taxon>
        <taxon>Exophiala</taxon>
    </lineage>
</organism>
<dbReference type="AlphaFoldDB" id="A0A0D2BFK9"/>
<accession>A0A0D2BFK9</accession>
<dbReference type="EMBL" id="KN847363">
    <property type="protein sequence ID" value="KIW36287.1"/>
    <property type="molecule type" value="Genomic_DNA"/>
</dbReference>
<sequence length="336" mass="38489">MEGPLTEEYGSDNIEVEKPLFEADDFVELIGYHWASDIKCFLMNEPRDWCRYASAGGEINKDVVGSKAEMTVRISSAEEFIRLTRLQRKKYTFNLDDNPIFCPITHIASLAFDDSAFGLLGLKSPDILFRLRARREKGCQPIPWRKDMLDVPIFRLPVATQEGVKTSPDKALTYNVYQAWVKRLGNAINDDPKSNAAVRNLALGHVGSSTIFERNYLSRMIRYSTQDAFWNRDGNPQAAKSASRIGRLRDPNRPRKLTDEQSQRVRQLPSVRRLLESRDRVRSLILREFGVLRMAVGEAIHGEYKKLDRMVNSTIRAEERALLKLQPARVRRNGSC</sequence>
<reference evidence="1 2" key="1">
    <citation type="submission" date="2015-01" db="EMBL/GenBank/DDBJ databases">
        <title>The Genome Sequence of Exophiala oligosperma CBS72588.</title>
        <authorList>
            <consortium name="The Broad Institute Genomics Platform"/>
            <person name="Cuomo C."/>
            <person name="de Hoog S."/>
            <person name="Gorbushina A."/>
            <person name="Stielow B."/>
            <person name="Teixiera M."/>
            <person name="Abouelleil A."/>
            <person name="Chapman S.B."/>
            <person name="Priest M."/>
            <person name="Young S.K."/>
            <person name="Wortman J."/>
            <person name="Nusbaum C."/>
            <person name="Birren B."/>
        </authorList>
    </citation>
    <scope>NUCLEOTIDE SEQUENCE [LARGE SCALE GENOMIC DNA]</scope>
    <source>
        <strain evidence="1 2">CBS 72588</strain>
    </source>
</reference>
<proteinExistence type="predicted"/>
<name>A0A0D2BFK9_9EURO</name>
<dbReference type="OrthoDB" id="4485682at2759"/>
<dbReference type="GeneID" id="27363510"/>
<dbReference type="PANTHER" id="PTHR37535:SF3">
    <property type="entry name" value="FLUG DOMAIN-CONTAINING PROTEIN"/>
    <property type="match status" value="1"/>
</dbReference>
<evidence type="ECO:0000313" key="2">
    <source>
        <dbReference type="Proteomes" id="UP000053342"/>
    </source>
</evidence>
<dbReference type="HOGENOM" id="CLU_826487_0_0_1"/>
<dbReference type="Proteomes" id="UP000053342">
    <property type="component" value="Unassembled WGS sequence"/>
</dbReference>
<protein>
    <submittedName>
        <fullName evidence="1">Uncharacterized protein</fullName>
    </submittedName>
</protein>
<dbReference type="RefSeq" id="XP_016256503.1">
    <property type="nucleotide sequence ID" value="XM_016413106.1"/>
</dbReference>
<dbReference type="Pfam" id="PF11917">
    <property type="entry name" value="DUF3435"/>
    <property type="match status" value="1"/>
</dbReference>
<dbReference type="VEuPathDB" id="FungiDB:PV06_11436"/>
<gene>
    <name evidence="1" type="ORF">PV06_11436</name>
</gene>
<dbReference type="InterPro" id="IPR021842">
    <property type="entry name" value="DUF3435"/>
</dbReference>
<keyword evidence="2" id="KW-1185">Reference proteome</keyword>
<dbReference type="PANTHER" id="PTHR37535">
    <property type="entry name" value="FLUG DOMAIN PROTEIN"/>
    <property type="match status" value="1"/>
</dbReference>
<dbReference type="STRING" id="215243.A0A0D2BFK9"/>